<dbReference type="Gene3D" id="3.30.1120.10">
    <property type="match status" value="1"/>
</dbReference>
<dbReference type="SUPFAM" id="SSF53649">
    <property type="entry name" value="Alkaline phosphatase-like"/>
    <property type="match status" value="1"/>
</dbReference>
<dbReference type="InterPro" id="IPR017850">
    <property type="entry name" value="Alkaline_phosphatase_core_sf"/>
</dbReference>
<organism evidence="1">
    <name type="scientific">marine metagenome</name>
    <dbReference type="NCBI Taxonomy" id="408172"/>
    <lineage>
        <taxon>unclassified sequences</taxon>
        <taxon>metagenomes</taxon>
        <taxon>ecological metagenomes</taxon>
    </lineage>
</organism>
<evidence type="ECO:0000313" key="1">
    <source>
        <dbReference type="EMBL" id="SVC87157.1"/>
    </source>
</evidence>
<dbReference type="AlphaFoldDB" id="A0A382QQC9"/>
<dbReference type="EMBL" id="UINC01115838">
    <property type="protein sequence ID" value="SVC87157.1"/>
    <property type="molecule type" value="Genomic_DNA"/>
</dbReference>
<accession>A0A382QQC9</accession>
<proteinExistence type="predicted"/>
<evidence type="ECO:0008006" key="2">
    <source>
        <dbReference type="Google" id="ProtNLM"/>
    </source>
</evidence>
<protein>
    <recommendedName>
        <fullName evidence="2">N-sulphoglucosamine sulphohydrolase C-terminal domain-containing protein</fullName>
    </recommendedName>
</protein>
<name>A0A382QQC9_9ZZZZ</name>
<gene>
    <name evidence="1" type="ORF">METZ01_LOCUS340011</name>
</gene>
<sequence length="62" mass="7131">MYEVTPVGIENDSWQLYNLSEDPTELNHLAAEYPKKLKELISARVEYAERNSVILPDVMSGY</sequence>
<reference evidence="1" key="1">
    <citation type="submission" date="2018-05" db="EMBL/GenBank/DDBJ databases">
        <authorList>
            <person name="Lanie J.A."/>
            <person name="Ng W.-L."/>
            <person name="Kazmierczak K.M."/>
            <person name="Andrzejewski T.M."/>
            <person name="Davidsen T.M."/>
            <person name="Wayne K.J."/>
            <person name="Tettelin H."/>
            <person name="Glass J.I."/>
            <person name="Rusch D."/>
            <person name="Podicherti R."/>
            <person name="Tsui H.-C.T."/>
            <person name="Winkler M.E."/>
        </authorList>
    </citation>
    <scope>NUCLEOTIDE SEQUENCE</scope>
</reference>